<dbReference type="EMBL" id="JAKLWS010000001">
    <property type="protein sequence ID" value="MCG2587072.1"/>
    <property type="molecule type" value="Genomic_DNA"/>
</dbReference>
<name>A0ABS9K889_9BACT</name>
<dbReference type="Proteomes" id="UP001165366">
    <property type="component" value="Unassembled WGS sequence"/>
</dbReference>
<dbReference type="RefSeq" id="WP_237851919.1">
    <property type="nucleotide sequence ID" value="NZ_JAKLWS010000001.1"/>
</dbReference>
<dbReference type="Pfam" id="PF00132">
    <property type="entry name" value="Hexapep"/>
    <property type="match status" value="1"/>
</dbReference>
<keyword evidence="4" id="KW-0012">Acyltransferase</keyword>
<organism evidence="5 6">
    <name type="scientific">Rhodohalobacter sulfatireducens</name>
    <dbReference type="NCBI Taxonomy" id="2911366"/>
    <lineage>
        <taxon>Bacteria</taxon>
        <taxon>Pseudomonadati</taxon>
        <taxon>Balneolota</taxon>
        <taxon>Balneolia</taxon>
        <taxon>Balneolales</taxon>
        <taxon>Balneolaceae</taxon>
        <taxon>Rhodohalobacter</taxon>
    </lineage>
</organism>
<dbReference type="InterPro" id="IPR018357">
    <property type="entry name" value="Hexapep_transf_CS"/>
</dbReference>
<dbReference type="InterPro" id="IPR011004">
    <property type="entry name" value="Trimer_LpxA-like_sf"/>
</dbReference>
<evidence type="ECO:0000256" key="4">
    <source>
        <dbReference type="ARBA" id="ARBA00023315"/>
    </source>
</evidence>
<dbReference type="PANTHER" id="PTHR43300:SF7">
    <property type="entry name" value="UDP-N-ACETYLBACILLOSAMINE N-ACETYLTRANSFERASE"/>
    <property type="match status" value="1"/>
</dbReference>
<reference evidence="5" key="2">
    <citation type="submission" date="2024-05" db="EMBL/GenBank/DDBJ databases">
        <title>Rhodohalobacter halophilus gen. nov., sp. nov., a moderately halophilic member of the family Balneolaceae.</title>
        <authorList>
            <person name="Xia J."/>
        </authorList>
    </citation>
    <scope>NUCLEOTIDE SEQUENCE</scope>
    <source>
        <strain evidence="5">WB101</strain>
    </source>
</reference>
<evidence type="ECO:0000256" key="1">
    <source>
        <dbReference type="ARBA" id="ARBA00007274"/>
    </source>
</evidence>
<comment type="similarity">
    <text evidence="1">Belongs to the transferase hexapeptide repeat family.</text>
</comment>
<accession>A0ABS9K889</accession>
<gene>
    <name evidence="5" type="ORF">L6773_00740</name>
</gene>
<keyword evidence="6" id="KW-1185">Reference proteome</keyword>
<comment type="caution">
    <text evidence="5">The sequence shown here is derived from an EMBL/GenBank/DDBJ whole genome shotgun (WGS) entry which is preliminary data.</text>
</comment>
<dbReference type="Gene3D" id="2.160.10.10">
    <property type="entry name" value="Hexapeptide repeat proteins"/>
    <property type="match status" value="1"/>
</dbReference>
<keyword evidence="2" id="KW-0808">Transferase</keyword>
<dbReference type="PROSITE" id="PS00101">
    <property type="entry name" value="HEXAPEP_TRANSFERASES"/>
    <property type="match status" value="1"/>
</dbReference>
<dbReference type="InterPro" id="IPR001451">
    <property type="entry name" value="Hexapep"/>
</dbReference>
<proteinExistence type="inferred from homology"/>
<protein>
    <recommendedName>
        <fullName evidence="7">Acetyltransferase</fullName>
    </recommendedName>
</protein>
<dbReference type="PANTHER" id="PTHR43300">
    <property type="entry name" value="ACETYLTRANSFERASE"/>
    <property type="match status" value="1"/>
</dbReference>
<evidence type="ECO:0000313" key="5">
    <source>
        <dbReference type="EMBL" id="MCG2587072.1"/>
    </source>
</evidence>
<evidence type="ECO:0000256" key="3">
    <source>
        <dbReference type="ARBA" id="ARBA00022737"/>
    </source>
</evidence>
<dbReference type="InterPro" id="IPR050179">
    <property type="entry name" value="Trans_hexapeptide_repeat"/>
</dbReference>
<evidence type="ECO:0008006" key="7">
    <source>
        <dbReference type="Google" id="ProtNLM"/>
    </source>
</evidence>
<dbReference type="SUPFAM" id="SSF51161">
    <property type="entry name" value="Trimeric LpxA-like enzymes"/>
    <property type="match status" value="1"/>
</dbReference>
<reference evidence="5" key="1">
    <citation type="submission" date="2022-01" db="EMBL/GenBank/DDBJ databases">
        <authorList>
            <person name="Wang Y."/>
        </authorList>
    </citation>
    <scope>NUCLEOTIDE SEQUENCE</scope>
    <source>
        <strain evidence="5">WB101</strain>
    </source>
</reference>
<sequence length="225" mass="24630">MEDRENDLLLDDDICLFGFSGSYLSLVFNSLRDCGYKKSIKIIKNIEVTDNVPFNCGFDYEIYKSGEYKKGSKDTCLFSVSTPWIKEKIFSHFLESHDISKDQYFNLIHPSSNVASTVSLSTGIYVEPGCVISPYADLGFGLSMNRSVSIGHHTQIGDFTTLYPGTHIAGHCTIGSKTKIGMGSVVFDRVEIGSNTIIGGGSVVTKDVPSGVVAYGNPCKIIRDH</sequence>
<keyword evidence="3" id="KW-0677">Repeat</keyword>
<evidence type="ECO:0000256" key="2">
    <source>
        <dbReference type="ARBA" id="ARBA00022679"/>
    </source>
</evidence>
<evidence type="ECO:0000313" key="6">
    <source>
        <dbReference type="Proteomes" id="UP001165366"/>
    </source>
</evidence>